<dbReference type="RefSeq" id="WP_214507067.1">
    <property type="nucleotide sequence ID" value="NZ_JAHEPS010000003.1"/>
</dbReference>
<accession>A0ABS5V5H5</accession>
<dbReference type="EMBL" id="JAHEPS010000003">
    <property type="protein sequence ID" value="MBT1444871.1"/>
    <property type="molecule type" value="Genomic_DNA"/>
</dbReference>
<gene>
    <name evidence="1" type="ORF">KJI95_10085</name>
</gene>
<sequence length="244" mass="26801">MNKDTRIKLMGLDLSWQGGNCSGLATGTLQGSVLNLDELTVKVFSPEELLSKVEAARPTGIAIDAPLIINNHSSNRDCERLIGQHYGSRGASCHTSNLTLFPDALGVRLSKALLSQGYNHLAGPRWQIECYPHPALIEIFNLPYRLGYKKGKVAERRVGQIKLANHICSLTTRTDLTLSLPATLTAWIDPERINSLRGQALKHNEDGLDAIICLYIAARHQLGLTKVFPPKPCDGPVTRDYIVV</sequence>
<organism evidence="1 2">
    <name type="scientific">Shewanella jiangmenensis</name>
    <dbReference type="NCBI Taxonomy" id="2837387"/>
    <lineage>
        <taxon>Bacteria</taxon>
        <taxon>Pseudomonadati</taxon>
        <taxon>Pseudomonadota</taxon>
        <taxon>Gammaproteobacteria</taxon>
        <taxon>Alteromonadales</taxon>
        <taxon>Shewanellaceae</taxon>
        <taxon>Shewanella</taxon>
    </lineage>
</organism>
<dbReference type="InterPro" id="IPR008306">
    <property type="entry name" value="UCP018008"/>
</dbReference>
<protein>
    <submittedName>
        <fullName evidence="1">DUF429 domain-containing protein</fullName>
    </submittedName>
</protein>
<reference evidence="1 2" key="1">
    <citation type="submission" date="2021-05" db="EMBL/GenBank/DDBJ databases">
        <title>Shewanella sp. JM162201.</title>
        <authorList>
            <person name="Xu S."/>
            <person name="Li A."/>
        </authorList>
    </citation>
    <scope>NUCLEOTIDE SEQUENCE [LARGE SCALE GENOMIC DNA]</scope>
    <source>
        <strain evidence="1 2">JM162201</strain>
    </source>
</reference>
<keyword evidence="2" id="KW-1185">Reference proteome</keyword>
<comment type="caution">
    <text evidence="1">The sequence shown here is derived from an EMBL/GenBank/DDBJ whole genome shotgun (WGS) entry which is preliminary data.</text>
</comment>
<evidence type="ECO:0000313" key="1">
    <source>
        <dbReference type="EMBL" id="MBT1444871.1"/>
    </source>
</evidence>
<proteinExistence type="predicted"/>
<dbReference type="Pfam" id="PF04250">
    <property type="entry name" value="DUF429"/>
    <property type="match status" value="1"/>
</dbReference>
<evidence type="ECO:0000313" key="2">
    <source>
        <dbReference type="Proteomes" id="UP001195903"/>
    </source>
</evidence>
<name>A0ABS5V5H5_9GAMM</name>
<dbReference type="InterPro" id="IPR007362">
    <property type="entry name" value="DUF429"/>
</dbReference>
<dbReference type="Proteomes" id="UP001195903">
    <property type="component" value="Unassembled WGS sequence"/>
</dbReference>
<dbReference type="PIRSF" id="PIRSF018008">
    <property type="entry name" value="UCP018008"/>
    <property type="match status" value="1"/>
</dbReference>